<evidence type="ECO:0000313" key="2">
    <source>
        <dbReference type="Proteomes" id="UP000663859"/>
    </source>
</evidence>
<comment type="caution">
    <text evidence="1">The sequence shown here is derived from an EMBL/GenBank/DDBJ whole genome shotgun (WGS) entry which is preliminary data.</text>
</comment>
<proteinExistence type="predicted"/>
<evidence type="ECO:0000313" key="1">
    <source>
        <dbReference type="EMBL" id="CAF0692418.1"/>
    </source>
</evidence>
<dbReference type="Proteomes" id="UP000663859">
    <property type="component" value="Unassembled WGS sequence"/>
</dbReference>
<sequence>MFLSHGLGGAGMARFKPLAEDARALGLACSLVFSPALFVRPFNHRGSWQRIRSGRFDIGQRLPSGDDPFPSTREISG</sequence>
<accession>A0A8J2BRL1</accession>
<gene>
    <name evidence="1" type="ORF">MPNT_120011</name>
</gene>
<dbReference type="AlphaFoldDB" id="A0A8J2BRL1"/>
<dbReference type="EMBL" id="CAJNOB010000004">
    <property type="protein sequence ID" value="CAF0692418.1"/>
    <property type="molecule type" value="Genomic_DNA"/>
</dbReference>
<organism evidence="1 2">
    <name type="scientific">Candidatus Methylacidithermus pantelleriae</name>
    <dbReference type="NCBI Taxonomy" id="2744239"/>
    <lineage>
        <taxon>Bacteria</taxon>
        <taxon>Pseudomonadati</taxon>
        <taxon>Verrucomicrobiota</taxon>
        <taxon>Methylacidiphilae</taxon>
        <taxon>Methylacidiphilales</taxon>
        <taxon>Methylacidiphilaceae</taxon>
        <taxon>Candidatus Methylacidithermus</taxon>
    </lineage>
</organism>
<protein>
    <submittedName>
        <fullName evidence="1">Uncharacterized protein</fullName>
    </submittedName>
</protein>
<name>A0A8J2BRL1_9BACT</name>
<reference evidence="1" key="1">
    <citation type="submission" date="2021-02" db="EMBL/GenBank/DDBJ databases">
        <authorList>
            <person name="Cremers G."/>
            <person name="Picone N."/>
        </authorList>
    </citation>
    <scope>NUCLEOTIDE SEQUENCE</scope>
    <source>
        <strain evidence="1">PQ17</strain>
    </source>
</reference>
<keyword evidence="2" id="KW-1185">Reference proteome</keyword>